<dbReference type="Proteomes" id="UP000235786">
    <property type="component" value="Unassembled WGS sequence"/>
</dbReference>
<sequence>MKGDEGLEEKGARGRLSLNLIRKPPIGPQGLRSVRAAQKAQDASSGSNPAACTPPSGSTLSGLHNAVEASSISQSPSPTNSPPASTQSISTTHSKHHATQTDAAEKTKTLTVKPGYTEFFVFENHSHDVEYIEVVFSTLTAGGNGGAKNSDSGGSSQGMQGTATVSSMSAAKTGGLIVDLPFWFWDASLGMKSWECTRMEYTNLLSNVAFVLYYEEVHLLPQTFLIVTSEDSSNYDLSSA</sequence>
<feature type="compositionally biased region" description="Low complexity" evidence="1">
    <location>
        <begin position="69"/>
        <end position="88"/>
    </location>
</feature>
<dbReference type="AlphaFoldDB" id="A0A2J6RGT3"/>
<evidence type="ECO:0000256" key="1">
    <source>
        <dbReference type="SAM" id="MobiDB-lite"/>
    </source>
</evidence>
<protein>
    <submittedName>
        <fullName evidence="2">Uncharacterized protein</fullName>
    </submittedName>
</protein>
<reference evidence="2 3" key="1">
    <citation type="submission" date="2016-04" db="EMBL/GenBank/DDBJ databases">
        <title>A degradative enzymes factory behind the ericoid mycorrhizal symbiosis.</title>
        <authorList>
            <consortium name="DOE Joint Genome Institute"/>
            <person name="Martino E."/>
            <person name="Morin E."/>
            <person name="Grelet G."/>
            <person name="Kuo A."/>
            <person name="Kohler A."/>
            <person name="Daghino S."/>
            <person name="Barry K."/>
            <person name="Choi C."/>
            <person name="Cichocki N."/>
            <person name="Clum A."/>
            <person name="Copeland A."/>
            <person name="Hainaut M."/>
            <person name="Haridas S."/>
            <person name="Labutti K."/>
            <person name="Lindquist E."/>
            <person name="Lipzen A."/>
            <person name="Khouja H.-R."/>
            <person name="Murat C."/>
            <person name="Ohm R."/>
            <person name="Olson A."/>
            <person name="Spatafora J."/>
            <person name="Veneault-Fourrey C."/>
            <person name="Henrissat B."/>
            <person name="Grigoriev I."/>
            <person name="Martin F."/>
            <person name="Perotto S."/>
        </authorList>
    </citation>
    <scope>NUCLEOTIDE SEQUENCE [LARGE SCALE GENOMIC DNA]</scope>
    <source>
        <strain evidence="2 3">F</strain>
    </source>
</reference>
<evidence type="ECO:0000313" key="3">
    <source>
        <dbReference type="Proteomes" id="UP000235786"/>
    </source>
</evidence>
<name>A0A2J6RGT3_HYAVF</name>
<gene>
    <name evidence="2" type="ORF">L207DRAFT_531992</name>
</gene>
<feature type="compositionally biased region" description="Polar residues" evidence="1">
    <location>
        <begin position="41"/>
        <end position="62"/>
    </location>
</feature>
<proteinExistence type="predicted"/>
<accession>A0A2J6RGT3</accession>
<evidence type="ECO:0000313" key="2">
    <source>
        <dbReference type="EMBL" id="PMD37731.1"/>
    </source>
</evidence>
<dbReference type="EMBL" id="KZ613949">
    <property type="protein sequence ID" value="PMD37731.1"/>
    <property type="molecule type" value="Genomic_DNA"/>
</dbReference>
<organism evidence="2 3">
    <name type="scientific">Hyaloscypha variabilis (strain UAMH 11265 / GT02V1 / F)</name>
    <name type="common">Meliniomyces variabilis</name>
    <dbReference type="NCBI Taxonomy" id="1149755"/>
    <lineage>
        <taxon>Eukaryota</taxon>
        <taxon>Fungi</taxon>
        <taxon>Dikarya</taxon>
        <taxon>Ascomycota</taxon>
        <taxon>Pezizomycotina</taxon>
        <taxon>Leotiomycetes</taxon>
        <taxon>Helotiales</taxon>
        <taxon>Hyaloscyphaceae</taxon>
        <taxon>Hyaloscypha</taxon>
        <taxon>Hyaloscypha variabilis</taxon>
    </lineage>
</organism>
<feature type="region of interest" description="Disordered" evidence="1">
    <location>
        <begin position="1"/>
        <end position="106"/>
    </location>
</feature>
<feature type="compositionally biased region" description="Basic and acidic residues" evidence="1">
    <location>
        <begin position="1"/>
        <end position="12"/>
    </location>
</feature>
<keyword evidence="3" id="KW-1185">Reference proteome</keyword>